<organism evidence="7 8">
    <name type="scientific">Streptomyces stramineus</name>
    <dbReference type="NCBI Taxonomy" id="173861"/>
    <lineage>
        <taxon>Bacteria</taxon>
        <taxon>Bacillati</taxon>
        <taxon>Actinomycetota</taxon>
        <taxon>Actinomycetes</taxon>
        <taxon>Kitasatosporales</taxon>
        <taxon>Streptomycetaceae</taxon>
        <taxon>Streptomyces</taxon>
    </lineage>
</organism>
<feature type="domain" description="Squalene cyclase C-terminal" evidence="5">
    <location>
        <begin position="324"/>
        <end position="664"/>
    </location>
</feature>
<evidence type="ECO:0000259" key="5">
    <source>
        <dbReference type="Pfam" id="PF13243"/>
    </source>
</evidence>
<dbReference type="PANTHER" id="PTHR11764">
    <property type="entry name" value="TERPENE CYCLASE/MUTASE FAMILY MEMBER"/>
    <property type="match status" value="1"/>
</dbReference>
<gene>
    <name evidence="7" type="primary">shc_2</name>
    <name evidence="7" type="ORF">GCM10009544_02130</name>
</gene>
<reference evidence="7 8" key="1">
    <citation type="journal article" date="2019" name="Int. J. Syst. Evol. Microbiol.">
        <title>The Global Catalogue of Microorganisms (GCM) 10K type strain sequencing project: providing services to taxonomists for standard genome sequencing and annotation.</title>
        <authorList>
            <consortium name="The Broad Institute Genomics Platform"/>
            <consortium name="The Broad Institute Genome Sequencing Center for Infectious Disease"/>
            <person name="Wu L."/>
            <person name="Ma J."/>
        </authorList>
    </citation>
    <scope>NUCLEOTIDE SEQUENCE [LARGE SCALE GENOMIC DNA]</scope>
    <source>
        <strain evidence="7 8">JCM 10649</strain>
    </source>
</reference>
<evidence type="ECO:0000256" key="3">
    <source>
        <dbReference type="ARBA" id="ARBA00022723"/>
    </source>
</evidence>
<dbReference type="InterPro" id="IPR008930">
    <property type="entry name" value="Terpenoid_cyclase/PrenylTrfase"/>
</dbReference>
<dbReference type="InterPro" id="IPR032696">
    <property type="entry name" value="SQ_cyclase_C"/>
</dbReference>
<keyword evidence="8" id="KW-1185">Reference proteome</keyword>
<comment type="pathway">
    <text evidence="1">Secondary metabolite biosynthesis; hopanoid biosynthesis.</text>
</comment>
<evidence type="ECO:0000256" key="2">
    <source>
        <dbReference type="ARBA" id="ARBA00009755"/>
    </source>
</evidence>
<comment type="similarity">
    <text evidence="2">Belongs to the terpene cyclase/mutase family.</text>
</comment>
<keyword evidence="3" id="KW-0479">Metal-binding</keyword>
<dbReference type="NCBIfam" id="TIGR01787">
    <property type="entry name" value="squalene_cyclas"/>
    <property type="match status" value="1"/>
</dbReference>
<keyword evidence="4" id="KW-0677">Repeat</keyword>
<feature type="domain" description="Squalene cyclase N-terminal" evidence="6">
    <location>
        <begin position="26"/>
        <end position="309"/>
    </location>
</feature>
<dbReference type="SUPFAM" id="SSF48239">
    <property type="entry name" value="Terpenoid cyclases/Protein prenyltransferases"/>
    <property type="match status" value="2"/>
</dbReference>
<dbReference type="EMBL" id="BAAAHB010000001">
    <property type="protein sequence ID" value="GAA0442921.1"/>
    <property type="molecule type" value="Genomic_DNA"/>
</dbReference>
<dbReference type="PANTHER" id="PTHR11764:SF20">
    <property type="entry name" value="LANOSTEROL SYNTHASE"/>
    <property type="match status" value="1"/>
</dbReference>
<dbReference type="Pfam" id="PF13243">
    <property type="entry name" value="SQHop_cyclase_C"/>
    <property type="match status" value="1"/>
</dbReference>
<dbReference type="Gene3D" id="1.50.10.20">
    <property type="match status" value="2"/>
</dbReference>
<proteinExistence type="inferred from homology"/>
<protein>
    <submittedName>
        <fullName evidence="7">Squalene--hopene cyclase</fullName>
    </submittedName>
</protein>
<dbReference type="InterPro" id="IPR032697">
    <property type="entry name" value="SQ_cyclase_N"/>
</dbReference>
<dbReference type="InterPro" id="IPR018333">
    <property type="entry name" value="Squalene_cyclase"/>
</dbReference>
<dbReference type="Proteomes" id="UP001499895">
    <property type="component" value="Unassembled WGS sequence"/>
</dbReference>
<accession>A0ABN0ZCF2</accession>
<dbReference type="Pfam" id="PF13249">
    <property type="entry name" value="SQHop_cyclase_N"/>
    <property type="match status" value="1"/>
</dbReference>
<evidence type="ECO:0000256" key="4">
    <source>
        <dbReference type="ARBA" id="ARBA00022737"/>
    </source>
</evidence>
<evidence type="ECO:0000313" key="7">
    <source>
        <dbReference type="EMBL" id="GAA0442921.1"/>
    </source>
</evidence>
<sequence length="683" mass="74515">MATHGTATDDPDAFTPVPGAHRAFDAACRRLLALQDEQGAWEGEMEWSTMILFHYVIALQRPADERARQATLRCYRATRTPEGGWGMHPQAPPSPYATTPAYVGLRPLGTEPGDPLAAGARRWLHAQPGSCRAVPQWGFFWLAVQGVVPYRQGTPVPPRVMLLPRWAPLHPERLLGWTRTLYQAMAYLYGAKFRADPGPVTRDLRRELFAGHGAGARVPPGRGTDLYVTGGRALRVLQGCLRGWERVHSRRLRRVPLERCHRAVVEEQHASPHHGLSSVNALVECLVLFTRDRHHPLRDDAVARLRYWCRQDGDRGLRGCGDRSAVRDTSFATEALLSAGPAGADHGPECRLGPAINRAHAFPRQARITTYSGRVAPLRTVRHGWAFSDGHSRWPVSDCTAEAVGALLRVQEATGPGGRRIPAPAHLGRQALHGALNVMPDRQKPAGGLATLDRRRAGTWLEALNPTEMFAGCMTDTSSVECTGFVLAALSRMRPLLEPAARHRAGQATARGVAYLRARQHHDGSFGGTWGINYTYAAFHAARGLRAAGVAADDPAPVALARWLTGSQLKDGSWGEDWRSCLERRYLALEEGLPEMAAWAVMAGLDTLGPRHPVVVNGIRRLCARQQADGSWAGGHVNGVFFTTMMLVYHLYPVYFPALAVGRYPGAVAASAPTAHEGTPGTA</sequence>
<evidence type="ECO:0000256" key="1">
    <source>
        <dbReference type="ARBA" id="ARBA00004999"/>
    </source>
</evidence>
<evidence type="ECO:0000259" key="6">
    <source>
        <dbReference type="Pfam" id="PF13249"/>
    </source>
</evidence>
<comment type="caution">
    <text evidence="7">The sequence shown here is derived from an EMBL/GenBank/DDBJ whole genome shotgun (WGS) entry which is preliminary data.</text>
</comment>
<dbReference type="RefSeq" id="WP_344083913.1">
    <property type="nucleotide sequence ID" value="NZ_BAAAHB010000001.1"/>
</dbReference>
<name>A0ABN0ZCF2_9ACTN</name>
<evidence type="ECO:0000313" key="8">
    <source>
        <dbReference type="Proteomes" id="UP001499895"/>
    </source>
</evidence>